<sequence length="61" mass="7189">MIHFDDTQNSVSKVTESTIVEDSDRKQQKWILTLLNLYGRYKINMFVSLYLSILLILIILN</sequence>
<organism evidence="2 3">
    <name type="scientific">Elaeophora elaphi</name>
    <dbReference type="NCBI Taxonomy" id="1147741"/>
    <lineage>
        <taxon>Eukaryota</taxon>
        <taxon>Metazoa</taxon>
        <taxon>Ecdysozoa</taxon>
        <taxon>Nematoda</taxon>
        <taxon>Chromadorea</taxon>
        <taxon>Rhabditida</taxon>
        <taxon>Spirurina</taxon>
        <taxon>Spiruromorpha</taxon>
        <taxon>Filarioidea</taxon>
        <taxon>Onchocercidae</taxon>
        <taxon>Elaeophora</taxon>
    </lineage>
</organism>
<proteinExistence type="predicted"/>
<evidence type="ECO:0000313" key="3">
    <source>
        <dbReference type="WBParaSite" id="EEL_0000756201-mRNA-1"/>
    </source>
</evidence>
<keyword evidence="1" id="KW-1133">Transmembrane helix</keyword>
<keyword evidence="1" id="KW-0472">Membrane</keyword>
<dbReference type="AlphaFoldDB" id="A0A0R3RZ25"/>
<name>A0A0R3RZ25_9BILA</name>
<dbReference type="Proteomes" id="UP000050640">
    <property type="component" value="Unplaced"/>
</dbReference>
<dbReference type="WBParaSite" id="EEL_0000756201-mRNA-1">
    <property type="protein sequence ID" value="EEL_0000756201-mRNA-1"/>
    <property type="gene ID" value="EEL_0000756201"/>
</dbReference>
<protein>
    <submittedName>
        <fullName evidence="3">ABC transporter ATP-binding protein</fullName>
    </submittedName>
</protein>
<keyword evidence="2" id="KW-1185">Reference proteome</keyword>
<keyword evidence="1" id="KW-0812">Transmembrane</keyword>
<accession>A0A0R3RZ25</accession>
<evidence type="ECO:0000313" key="2">
    <source>
        <dbReference type="Proteomes" id="UP000050640"/>
    </source>
</evidence>
<reference evidence="3" key="1">
    <citation type="submission" date="2017-02" db="UniProtKB">
        <authorList>
            <consortium name="WormBaseParasite"/>
        </authorList>
    </citation>
    <scope>IDENTIFICATION</scope>
</reference>
<feature type="transmembrane region" description="Helical" evidence="1">
    <location>
        <begin position="43"/>
        <end position="60"/>
    </location>
</feature>
<evidence type="ECO:0000256" key="1">
    <source>
        <dbReference type="SAM" id="Phobius"/>
    </source>
</evidence>